<feature type="compositionally biased region" description="Polar residues" evidence="2">
    <location>
        <begin position="201"/>
        <end position="211"/>
    </location>
</feature>
<feature type="region of interest" description="Disordered" evidence="2">
    <location>
        <begin position="559"/>
        <end position="610"/>
    </location>
</feature>
<feature type="compositionally biased region" description="Low complexity" evidence="2">
    <location>
        <begin position="674"/>
        <end position="699"/>
    </location>
</feature>
<comment type="caution">
    <text evidence="3">The sequence shown here is derived from an EMBL/GenBank/DDBJ whole genome shotgun (WGS) entry which is preliminary data.</text>
</comment>
<evidence type="ECO:0000313" key="3">
    <source>
        <dbReference type="EMBL" id="KAJ3439573.1"/>
    </source>
</evidence>
<feature type="compositionally biased region" description="Basic and acidic residues" evidence="2">
    <location>
        <begin position="215"/>
        <end position="225"/>
    </location>
</feature>
<feature type="region of interest" description="Disordered" evidence="2">
    <location>
        <begin position="379"/>
        <end position="433"/>
    </location>
</feature>
<dbReference type="Proteomes" id="UP001146793">
    <property type="component" value="Unassembled WGS sequence"/>
</dbReference>
<feature type="compositionally biased region" description="Basic and acidic residues" evidence="2">
    <location>
        <begin position="583"/>
        <end position="596"/>
    </location>
</feature>
<keyword evidence="1" id="KW-0175">Coiled coil</keyword>
<feature type="compositionally biased region" description="Basic and acidic residues" evidence="2">
    <location>
        <begin position="423"/>
        <end position="433"/>
    </location>
</feature>
<feature type="coiled-coil region" evidence="1">
    <location>
        <begin position="73"/>
        <end position="100"/>
    </location>
</feature>
<dbReference type="EMBL" id="JANTQA010000032">
    <property type="protein sequence ID" value="KAJ3439573.1"/>
    <property type="molecule type" value="Genomic_DNA"/>
</dbReference>
<gene>
    <name evidence="3" type="ORF">M0812_15606</name>
</gene>
<protein>
    <submittedName>
        <fullName evidence="3">Uncharacterized protein</fullName>
    </submittedName>
</protein>
<sequence>MDPEKKGQTKQNKQFRVLTNEQISKIDHKTLIKYCLNQQTYLKHLNYRNSQLLIRFKKTRSHSSKTDFGTLDNLQSKEQIKKLTKDLKKIKLQNEKYHKSLFKFKTEYKKINDNYQDCRNQLLNFVDENLHLREKSGFFEKKNQELEVEIDTLKEMIQEMLEQSKTHQEELTDYKTKYENLKEKLKQNNNNKQEIGIGMEKSSNTHQENILQESSTKEEEKEQDGGKFNSYLQKINDLESMADLREILITDLKNKNAELQFSIERLLRMNEIFDEEKNQKKDPLTENIQLKYQLEKLEKDKSEIEEKLQLMIDENKQLKLKSTQKNFQQGTTDSQNSNYSDLSLVNSYNSSEFNSCTIKKNPNQSTIQVSLLEIIGASCPENKNKGNQSHEEGEEEEEEDTEEEDDEFESEESDDDTESFFSEEEKKENAKKNEYLSPSQISLFIPNFEDYFSINPFSSEVHSSPNQSRFDSDLYAVEQMERNSSLTPIKSHKSVSTQSTPGIDFEAEETSSENAFDNLEGFVDRKSLSLEKWKRVSKQYDIIGKVNQNLMLEELLNDLTSEEEETREEEVGTGCDGEEEEADSGKEKAQTEDYKQTDSLNQEETLKNKDSLNKENINQIDLKKFAELAKSSKIKKKIYSDDLNNLKEEINNFQNESQKAKSSKKSEENKENENNNNDNNIGNNNKINNNNNNTNSNNQLEKKQKQKFNEQNYSNKLKDKNIIQSEKQDLNKDKQIGLQVSFIGYCDENNKLIKNKIAKSNKRNRYLKIHNNVIFEFLWGVKTPIRIFDPKKITISLVKKKNETSITMPSNFMITCNNLKKIYTCKQTDLLRPFVKIIKSLQVTPKKDNN</sequence>
<feature type="compositionally biased region" description="Basic and acidic residues" evidence="2">
    <location>
        <begin position="382"/>
        <end position="391"/>
    </location>
</feature>
<accession>A0AAV7ZCX2</accession>
<organism evidence="3 4">
    <name type="scientific">Anaeramoeba flamelloides</name>
    <dbReference type="NCBI Taxonomy" id="1746091"/>
    <lineage>
        <taxon>Eukaryota</taxon>
        <taxon>Metamonada</taxon>
        <taxon>Anaeramoebidae</taxon>
        <taxon>Anaeramoeba</taxon>
    </lineage>
</organism>
<proteinExistence type="predicted"/>
<evidence type="ECO:0000256" key="2">
    <source>
        <dbReference type="SAM" id="MobiDB-lite"/>
    </source>
</evidence>
<evidence type="ECO:0000256" key="1">
    <source>
        <dbReference type="SAM" id="Coils"/>
    </source>
</evidence>
<feature type="region of interest" description="Disordered" evidence="2">
    <location>
        <begin position="653"/>
        <end position="720"/>
    </location>
</feature>
<name>A0AAV7ZCX2_9EUKA</name>
<feature type="compositionally biased region" description="Acidic residues" evidence="2">
    <location>
        <begin position="392"/>
        <end position="422"/>
    </location>
</feature>
<dbReference type="AlphaFoldDB" id="A0AAV7ZCX2"/>
<evidence type="ECO:0000313" key="4">
    <source>
        <dbReference type="Proteomes" id="UP001146793"/>
    </source>
</evidence>
<feature type="region of interest" description="Disordered" evidence="2">
    <location>
        <begin position="186"/>
        <end position="228"/>
    </location>
</feature>
<feature type="compositionally biased region" description="Basic and acidic residues" evidence="2">
    <location>
        <begin position="664"/>
        <end position="673"/>
    </location>
</feature>
<reference evidence="3" key="1">
    <citation type="submission" date="2022-08" db="EMBL/GenBank/DDBJ databases">
        <title>Novel sulphate-reducing endosymbionts in the free-living metamonad Anaeramoeba.</title>
        <authorList>
            <person name="Jerlstrom-Hultqvist J."/>
            <person name="Cepicka I."/>
            <person name="Gallot-Lavallee L."/>
            <person name="Salas-Leiva D."/>
            <person name="Curtis B.A."/>
            <person name="Zahonova K."/>
            <person name="Pipaliya S."/>
            <person name="Dacks J."/>
            <person name="Roger A.J."/>
        </authorList>
    </citation>
    <scope>NUCLEOTIDE SEQUENCE</scope>
    <source>
        <strain evidence="3">Busselton2</strain>
    </source>
</reference>
<feature type="coiled-coil region" evidence="1">
    <location>
        <begin position="249"/>
        <end position="321"/>
    </location>
</feature>